<organism evidence="1">
    <name type="scientific">Gracilinema caldarium</name>
    <dbReference type="NCBI Taxonomy" id="215591"/>
    <lineage>
        <taxon>Bacteria</taxon>
        <taxon>Pseudomonadati</taxon>
        <taxon>Spirochaetota</taxon>
        <taxon>Spirochaetia</taxon>
        <taxon>Spirochaetales</taxon>
        <taxon>Breznakiellaceae</taxon>
        <taxon>Gracilinema</taxon>
    </lineage>
</organism>
<gene>
    <name evidence="1" type="ORF">ENS59_12825</name>
</gene>
<accession>A0A7C3EEC4</accession>
<sequence length="93" mass="10405">MLYHRDITNAENTLQILTDLALQPLPKLGFSLNHGAFWTNADYTGSAGGELRINLVTSRTYNSWYFMSGTLGYTLNTTAVKDWNLKTGIGFQL</sequence>
<name>A0A7C3EEC4_9SPIR</name>
<dbReference type="AlphaFoldDB" id="A0A7C3EEC4"/>
<comment type="caution">
    <text evidence="1">The sequence shown here is derived from an EMBL/GenBank/DDBJ whole genome shotgun (WGS) entry which is preliminary data.</text>
</comment>
<dbReference type="EMBL" id="DSVL01000393">
    <property type="protein sequence ID" value="HFH30370.1"/>
    <property type="molecule type" value="Genomic_DNA"/>
</dbReference>
<protein>
    <submittedName>
        <fullName evidence="1">Uncharacterized protein</fullName>
    </submittedName>
</protein>
<reference evidence="1" key="1">
    <citation type="journal article" date="2020" name="mSystems">
        <title>Genome- and Community-Level Interaction Insights into Carbon Utilization and Element Cycling Functions of Hydrothermarchaeota in Hydrothermal Sediment.</title>
        <authorList>
            <person name="Zhou Z."/>
            <person name="Liu Y."/>
            <person name="Xu W."/>
            <person name="Pan J."/>
            <person name="Luo Z.H."/>
            <person name="Li M."/>
        </authorList>
    </citation>
    <scope>NUCLEOTIDE SEQUENCE [LARGE SCALE GENOMIC DNA]</scope>
    <source>
        <strain evidence="1">SpSt-503</strain>
    </source>
</reference>
<proteinExistence type="predicted"/>
<evidence type="ECO:0000313" key="1">
    <source>
        <dbReference type="EMBL" id="HFH30370.1"/>
    </source>
</evidence>